<keyword evidence="13 19" id="KW-0460">Magnesium</keyword>
<keyword evidence="15" id="KW-0472">Membrane</keyword>
<dbReference type="InterPro" id="IPR036615">
    <property type="entry name" value="Mur_ligase_C_dom_sf"/>
</dbReference>
<keyword evidence="8 17" id="KW-0436">Ligase</keyword>
<accession>A0A9P8IC85</accession>
<evidence type="ECO:0000256" key="1">
    <source>
        <dbReference type="ARBA" id="ARBA00004273"/>
    </source>
</evidence>
<dbReference type="EC" id="6.3.2.17" evidence="17"/>
<evidence type="ECO:0000256" key="12">
    <source>
        <dbReference type="ARBA" id="ARBA00022840"/>
    </source>
</evidence>
<dbReference type="SUPFAM" id="SSF53244">
    <property type="entry name" value="MurD-like peptide ligases, peptide-binding domain"/>
    <property type="match status" value="1"/>
</dbReference>
<keyword evidence="9 19" id="KW-0479">Metal-binding</keyword>
<evidence type="ECO:0000256" key="9">
    <source>
        <dbReference type="ARBA" id="ARBA00022723"/>
    </source>
</evidence>
<evidence type="ECO:0000256" key="10">
    <source>
        <dbReference type="ARBA" id="ARBA00022741"/>
    </source>
</evidence>
<evidence type="ECO:0000256" key="14">
    <source>
        <dbReference type="ARBA" id="ARBA00023128"/>
    </source>
</evidence>
<dbReference type="Proteomes" id="UP000750711">
    <property type="component" value="Unassembled WGS sequence"/>
</dbReference>
<evidence type="ECO:0000256" key="15">
    <source>
        <dbReference type="ARBA" id="ARBA00023136"/>
    </source>
</evidence>
<gene>
    <name evidence="20" type="ORF">GP486_007182</name>
</gene>
<dbReference type="SUPFAM" id="SSF53623">
    <property type="entry name" value="MurD-like peptide ligases, catalytic domain"/>
    <property type="match status" value="1"/>
</dbReference>
<keyword evidence="14" id="KW-0496">Mitochondrion</keyword>
<feature type="binding site" evidence="18">
    <location>
        <position position="305"/>
    </location>
    <ligand>
        <name>ATP</name>
        <dbReference type="ChEBI" id="CHEBI:30616"/>
    </ligand>
</feature>
<evidence type="ECO:0000256" key="2">
    <source>
        <dbReference type="ARBA" id="ARBA00004305"/>
    </source>
</evidence>
<keyword evidence="11" id="KW-0999">Mitochondrion inner membrane</keyword>
<proteinExistence type="inferred from homology"/>
<dbReference type="Gene3D" id="3.40.1190.10">
    <property type="entry name" value="Mur-like, catalytic domain"/>
    <property type="match status" value="1"/>
</dbReference>
<dbReference type="PANTHER" id="PTHR11136">
    <property type="entry name" value="FOLYLPOLYGLUTAMATE SYNTHASE-RELATED"/>
    <property type="match status" value="1"/>
</dbReference>
<evidence type="ECO:0000256" key="13">
    <source>
        <dbReference type="ARBA" id="ARBA00022842"/>
    </source>
</evidence>
<dbReference type="GO" id="GO:0005743">
    <property type="term" value="C:mitochondrial inner membrane"/>
    <property type="evidence" value="ECO:0007669"/>
    <property type="project" value="UniProtKB-SubCell"/>
</dbReference>
<keyword evidence="21" id="KW-1185">Reference proteome</keyword>
<evidence type="ECO:0000256" key="11">
    <source>
        <dbReference type="ARBA" id="ARBA00022792"/>
    </source>
</evidence>
<reference evidence="20" key="1">
    <citation type="submission" date="2021-03" db="EMBL/GenBank/DDBJ databases">
        <title>Comparative genomics and phylogenomic investigation of the class Geoglossomycetes provide insights into ecological specialization and systematics.</title>
        <authorList>
            <person name="Melie T."/>
            <person name="Pirro S."/>
            <person name="Miller A.N."/>
            <person name="Quandt A."/>
        </authorList>
    </citation>
    <scope>NUCLEOTIDE SEQUENCE</scope>
    <source>
        <strain evidence="20">CAQ_001_2017</strain>
    </source>
</reference>
<dbReference type="Gene3D" id="3.90.190.20">
    <property type="entry name" value="Mur ligase, C-terminal domain"/>
    <property type="match status" value="1"/>
</dbReference>
<feature type="binding site" evidence="18">
    <location>
        <position position="319"/>
    </location>
    <ligand>
        <name>ATP</name>
        <dbReference type="ChEBI" id="CHEBI:30616"/>
    </ligand>
</feature>
<dbReference type="InterPro" id="IPR018109">
    <property type="entry name" value="Folylpolyglutamate_synth_CS"/>
</dbReference>
<evidence type="ECO:0000256" key="8">
    <source>
        <dbReference type="ARBA" id="ARBA00022598"/>
    </source>
</evidence>
<sequence>MSTNFTIKTMIQESRRQANEQAIPEMIEWLRRVGYQPSDLNSLNLIHVAGTKGKGSTCAFISSILCQYLPSASRNSSTQKALTSKVGLYTSPHLRVVRERIQINNAPLSESLFAQYFFEVWDRLETSAAQEGRSNEKPAYFRFLTLMAFHTYLREGVDSAIIEVGIGGEHDSTNIIERPTVVGITSLGIDHTPMLGDTIEEIAWHKAGIMKIGAPAFTVPQPERAMPVLRQRAEERNVELTIVNRHPELETVHLGLDADFQKTNASLAIAMAASHLQTLGGDISVVDRLPPEFKRGLQLARWSGRCEIRREGAIEWYIDGGHTLESIELVGNWLASKLTPTTTTTTTTNPGASQPPRRKRVLLFNQQTRDASALVTALYSTLVSALSDAHPFTHTIFCTNLTFADGGYTPDLFSVNYIPVSPDMVAMSVQRKLADTWKELDPRADVRVVRTIEEAVGLVRGIARAGDGSEGVECLVTGSVHLVGGFLEVLETESAGTKLSD</sequence>
<dbReference type="FunFam" id="3.40.1190.10:FF:000009">
    <property type="entry name" value="Folylpolyglutamate synthase"/>
    <property type="match status" value="1"/>
</dbReference>
<dbReference type="PROSITE" id="PS01012">
    <property type="entry name" value="FOLYLPOLYGLU_SYNT_2"/>
    <property type="match status" value="1"/>
</dbReference>
<dbReference type="PIRSF" id="PIRSF038895">
    <property type="entry name" value="FPGS"/>
    <property type="match status" value="1"/>
</dbReference>
<comment type="pathway">
    <text evidence="4 17">Cofactor biosynthesis; tetrahydrofolylpolyglutamate biosynthesis.</text>
</comment>
<evidence type="ECO:0000256" key="6">
    <source>
        <dbReference type="ARBA" id="ARBA00022490"/>
    </source>
</evidence>
<feature type="binding site" evidence="19">
    <location>
        <position position="163"/>
    </location>
    <ligand>
        <name>Mg(2+)</name>
        <dbReference type="ChEBI" id="CHEBI:18420"/>
        <label>1</label>
    </ligand>
</feature>
<keyword evidence="6" id="KW-0963">Cytoplasm</keyword>
<keyword evidence="7 17" id="KW-0554">One-carbon metabolism</keyword>
<comment type="function">
    <text evidence="17">Catalyzes conversion of folates to polyglutamate derivatives allowing concentration of folate compounds in the cell and the intracellular retention of these cofactors, which are important substrates for most of the folate-dependent enzymes that are involved in one-carbon transfer reactions involved in purine, pyrimidine and amino acid synthesis.</text>
</comment>
<evidence type="ECO:0000313" key="21">
    <source>
        <dbReference type="Proteomes" id="UP000750711"/>
    </source>
</evidence>
<evidence type="ECO:0000256" key="19">
    <source>
        <dbReference type="PIRSR" id="PIRSR038895-2"/>
    </source>
</evidence>
<feature type="binding site" evidence="19">
    <location>
        <position position="191"/>
    </location>
    <ligand>
        <name>Mg(2+)</name>
        <dbReference type="ChEBI" id="CHEBI:18420"/>
        <label>1</label>
    </ligand>
</feature>
<dbReference type="EMBL" id="JAGHQM010001894">
    <property type="protein sequence ID" value="KAH0551599.1"/>
    <property type="molecule type" value="Genomic_DNA"/>
</dbReference>
<dbReference type="InterPro" id="IPR023600">
    <property type="entry name" value="Folylpolyglutamate_synth_euk"/>
</dbReference>
<dbReference type="GO" id="GO:0004326">
    <property type="term" value="F:tetrahydrofolylpolyglutamate synthase activity"/>
    <property type="evidence" value="ECO:0007669"/>
    <property type="project" value="UniProtKB-EC"/>
</dbReference>
<evidence type="ECO:0000256" key="3">
    <source>
        <dbReference type="ARBA" id="ARBA00004496"/>
    </source>
</evidence>
<dbReference type="PANTHER" id="PTHR11136:SF5">
    <property type="entry name" value="FOLYLPOLYGLUTAMATE SYNTHASE, MITOCHONDRIAL"/>
    <property type="match status" value="1"/>
</dbReference>
<organism evidence="20 21">
    <name type="scientific">Trichoglossum hirsutum</name>
    <dbReference type="NCBI Taxonomy" id="265104"/>
    <lineage>
        <taxon>Eukaryota</taxon>
        <taxon>Fungi</taxon>
        <taxon>Dikarya</taxon>
        <taxon>Ascomycota</taxon>
        <taxon>Pezizomycotina</taxon>
        <taxon>Geoglossomycetes</taxon>
        <taxon>Geoglossales</taxon>
        <taxon>Geoglossaceae</taxon>
        <taxon>Trichoglossum</taxon>
    </lineage>
</organism>
<feature type="binding site" evidence="19">
    <location>
        <position position="91"/>
    </location>
    <ligand>
        <name>Mg(2+)</name>
        <dbReference type="ChEBI" id="CHEBI:18420"/>
        <label>1</label>
    </ligand>
</feature>
<dbReference type="GO" id="GO:0046872">
    <property type="term" value="F:metal ion binding"/>
    <property type="evidence" value="ECO:0007669"/>
    <property type="project" value="UniProtKB-KW"/>
</dbReference>
<evidence type="ECO:0000313" key="20">
    <source>
        <dbReference type="EMBL" id="KAH0551599.1"/>
    </source>
</evidence>
<comment type="cofactor">
    <cofactor evidence="17">
        <name>a monovalent cation</name>
        <dbReference type="ChEBI" id="CHEBI:60242"/>
    </cofactor>
    <text evidence="17">A monovalent cation.</text>
</comment>
<evidence type="ECO:0000256" key="17">
    <source>
        <dbReference type="PIRNR" id="PIRNR038895"/>
    </source>
</evidence>
<dbReference type="InterPro" id="IPR036565">
    <property type="entry name" value="Mur-like_cat_sf"/>
</dbReference>
<comment type="caution">
    <text evidence="20">The sequence shown here is derived from an EMBL/GenBank/DDBJ whole genome shotgun (WGS) entry which is preliminary data.</text>
</comment>
<name>A0A9P8IC85_9PEZI</name>
<comment type="similarity">
    <text evidence="5 17">Belongs to the folylpolyglutamate synthase family.</text>
</comment>
<evidence type="ECO:0000256" key="16">
    <source>
        <dbReference type="ARBA" id="ARBA00047493"/>
    </source>
</evidence>
<dbReference type="GO" id="GO:0005829">
    <property type="term" value="C:cytosol"/>
    <property type="evidence" value="ECO:0007669"/>
    <property type="project" value="TreeGrafter"/>
</dbReference>
<evidence type="ECO:0000256" key="18">
    <source>
        <dbReference type="PIRSR" id="PIRSR038895-1"/>
    </source>
</evidence>
<dbReference type="GO" id="GO:0005524">
    <property type="term" value="F:ATP binding"/>
    <property type="evidence" value="ECO:0007669"/>
    <property type="project" value="UniProtKB-KW"/>
</dbReference>
<dbReference type="GO" id="GO:0006730">
    <property type="term" value="P:one-carbon metabolic process"/>
    <property type="evidence" value="ECO:0007669"/>
    <property type="project" value="UniProtKB-KW"/>
</dbReference>
<keyword evidence="12 18" id="KW-0067">ATP-binding</keyword>
<evidence type="ECO:0000256" key="5">
    <source>
        <dbReference type="ARBA" id="ARBA00008276"/>
    </source>
</evidence>
<keyword evidence="10 18" id="KW-0547">Nucleotide-binding</keyword>
<protein>
    <recommendedName>
        <fullName evidence="17">Folylpolyglutamate synthase</fullName>
        <ecNumber evidence="17">6.3.2.17</ecNumber>
    </recommendedName>
    <alternativeName>
        <fullName evidence="17">Folylpoly-gamma-glutamate synthetase</fullName>
    </alternativeName>
    <alternativeName>
        <fullName evidence="17">Tetrahydrofolylpolyglutamate synthase</fullName>
    </alternativeName>
</protein>
<dbReference type="NCBIfam" id="TIGR01499">
    <property type="entry name" value="folC"/>
    <property type="match status" value="1"/>
</dbReference>
<dbReference type="AlphaFoldDB" id="A0A9P8IC85"/>
<evidence type="ECO:0000256" key="4">
    <source>
        <dbReference type="ARBA" id="ARBA00005150"/>
    </source>
</evidence>
<dbReference type="InterPro" id="IPR001645">
    <property type="entry name" value="Folylpolyglutamate_synth"/>
</dbReference>
<dbReference type="GO" id="GO:0005759">
    <property type="term" value="C:mitochondrial matrix"/>
    <property type="evidence" value="ECO:0007669"/>
    <property type="project" value="UniProtKB-SubCell"/>
</dbReference>
<comment type="catalytic activity">
    <reaction evidence="16 17">
        <text>(6S)-5,6,7,8-tetrahydrofolyl-(gamma-L-Glu)(n) + L-glutamate + ATP = (6S)-5,6,7,8-tetrahydrofolyl-(gamma-L-Glu)(n+1) + ADP + phosphate + H(+)</text>
        <dbReference type="Rhea" id="RHEA:10580"/>
        <dbReference type="Rhea" id="RHEA-COMP:14738"/>
        <dbReference type="Rhea" id="RHEA-COMP:14740"/>
        <dbReference type="ChEBI" id="CHEBI:15378"/>
        <dbReference type="ChEBI" id="CHEBI:29985"/>
        <dbReference type="ChEBI" id="CHEBI:30616"/>
        <dbReference type="ChEBI" id="CHEBI:43474"/>
        <dbReference type="ChEBI" id="CHEBI:141005"/>
        <dbReference type="ChEBI" id="CHEBI:456216"/>
        <dbReference type="EC" id="6.3.2.17"/>
    </reaction>
</comment>
<evidence type="ECO:0000256" key="7">
    <source>
        <dbReference type="ARBA" id="ARBA00022563"/>
    </source>
</evidence>
<comment type="subcellular location">
    <subcellularLocation>
        <location evidence="3">Cytoplasm</location>
    </subcellularLocation>
    <subcellularLocation>
        <location evidence="1">Mitochondrion inner membrane</location>
    </subcellularLocation>
    <subcellularLocation>
        <location evidence="2">Mitochondrion matrix</location>
    </subcellularLocation>
</comment>